<keyword evidence="12" id="KW-0594">Phospholipid biosynthesis</keyword>
<dbReference type="GO" id="GO:0012505">
    <property type="term" value="C:endomembrane system"/>
    <property type="evidence" value="ECO:0007669"/>
    <property type="project" value="UniProtKB-SubCell"/>
</dbReference>
<evidence type="ECO:0000256" key="7">
    <source>
        <dbReference type="ARBA" id="ARBA00022679"/>
    </source>
</evidence>
<dbReference type="InterPro" id="IPR043130">
    <property type="entry name" value="CDP-OH_PTrfase_TM_dom"/>
</dbReference>
<dbReference type="AlphaFoldDB" id="A0A7Z0HYB9"/>
<dbReference type="InterPro" id="IPR048254">
    <property type="entry name" value="CDP_ALCOHOL_P_TRANSF_CS"/>
</dbReference>
<evidence type="ECO:0000256" key="2">
    <source>
        <dbReference type="ARBA" id="ARBA00004127"/>
    </source>
</evidence>
<comment type="caution">
    <text evidence="17">The sequence shown here is derived from an EMBL/GenBank/DDBJ whole genome shotgun (WGS) entry which is preliminary data.</text>
</comment>
<dbReference type="InterPro" id="IPR000462">
    <property type="entry name" value="CDP-OH_P_trans"/>
</dbReference>
<gene>
    <name evidence="17" type="primary">pssA</name>
    <name evidence="17" type="ORF">HUK65_04790</name>
</gene>
<evidence type="ECO:0000313" key="17">
    <source>
        <dbReference type="EMBL" id="NYS24302.1"/>
    </source>
</evidence>
<feature type="transmembrane region" description="Helical" evidence="16">
    <location>
        <begin position="21"/>
        <end position="39"/>
    </location>
</feature>
<dbReference type="GO" id="GO:0008654">
    <property type="term" value="P:phospholipid biosynthetic process"/>
    <property type="evidence" value="ECO:0007669"/>
    <property type="project" value="UniProtKB-KW"/>
</dbReference>
<evidence type="ECO:0000256" key="15">
    <source>
        <dbReference type="RuleBase" id="RU003750"/>
    </source>
</evidence>
<comment type="similarity">
    <text evidence="3 15">Belongs to the CDP-alcohol phosphatidyltransferase class-I family.</text>
</comment>
<keyword evidence="6" id="KW-0444">Lipid biosynthesis</keyword>
<evidence type="ECO:0000256" key="16">
    <source>
        <dbReference type="SAM" id="Phobius"/>
    </source>
</evidence>
<comment type="catalytic activity">
    <reaction evidence="1">
        <text>a CDP-1,2-diacyl-sn-glycerol + L-serine = a 1,2-diacyl-sn-glycero-3-phospho-L-serine + CMP + H(+)</text>
        <dbReference type="Rhea" id="RHEA:16913"/>
        <dbReference type="ChEBI" id="CHEBI:15378"/>
        <dbReference type="ChEBI" id="CHEBI:33384"/>
        <dbReference type="ChEBI" id="CHEBI:57262"/>
        <dbReference type="ChEBI" id="CHEBI:58332"/>
        <dbReference type="ChEBI" id="CHEBI:60377"/>
        <dbReference type="EC" id="2.7.8.8"/>
    </reaction>
</comment>
<feature type="transmembrane region" description="Helical" evidence="16">
    <location>
        <begin position="169"/>
        <end position="190"/>
    </location>
</feature>
<feature type="transmembrane region" description="Helical" evidence="16">
    <location>
        <begin position="45"/>
        <end position="63"/>
    </location>
</feature>
<dbReference type="RefSeq" id="WP_179905007.1">
    <property type="nucleotide sequence ID" value="NZ_JACBXS010000007.1"/>
</dbReference>
<sequence>MTPPERRPLSRNLSLVRLMPNLVTILGLCAGLSAIRFTLDARFEVAAALIIFAALLDAVDGLVARRLNAASDFGAELDSLADFVNFGVAPGVLVFGYALQADFAGPGWIFVLVFAVCACLRLARFNINRDSPKSKGRQFFTGVPAPAGAMLGLFPVFLGLAHLAEPQKAPLLVAIWLAAVGLLMVSTLPTPSIKGLWVPREKAPYLLIATAFLVGLGITRFWLLMVLVILVYLVTIATVALWQRRSG</sequence>
<keyword evidence="8 16" id="KW-0812">Transmembrane</keyword>
<evidence type="ECO:0000256" key="3">
    <source>
        <dbReference type="ARBA" id="ARBA00010441"/>
    </source>
</evidence>
<dbReference type="Pfam" id="PF01066">
    <property type="entry name" value="CDP-OH_P_transf"/>
    <property type="match status" value="1"/>
</dbReference>
<keyword evidence="7 15" id="KW-0808">Transferase</keyword>
<dbReference type="EC" id="2.7.8.8" evidence="4"/>
<dbReference type="Proteomes" id="UP000529417">
    <property type="component" value="Unassembled WGS sequence"/>
</dbReference>
<dbReference type="InterPro" id="IPR050324">
    <property type="entry name" value="CDP-alcohol_PTase-I"/>
</dbReference>
<evidence type="ECO:0000256" key="12">
    <source>
        <dbReference type="ARBA" id="ARBA00023209"/>
    </source>
</evidence>
<accession>A0A7Z0HYB9</accession>
<evidence type="ECO:0000256" key="6">
    <source>
        <dbReference type="ARBA" id="ARBA00022516"/>
    </source>
</evidence>
<dbReference type="NCBIfam" id="TIGR00473">
    <property type="entry name" value="pssA"/>
    <property type="match status" value="1"/>
</dbReference>
<evidence type="ECO:0000256" key="13">
    <source>
        <dbReference type="ARBA" id="ARBA00023264"/>
    </source>
</evidence>
<evidence type="ECO:0000256" key="4">
    <source>
        <dbReference type="ARBA" id="ARBA00013174"/>
    </source>
</evidence>
<feature type="transmembrane region" description="Helical" evidence="16">
    <location>
        <begin position="83"/>
        <end position="101"/>
    </location>
</feature>
<evidence type="ECO:0000256" key="9">
    <source>
        <dbReference type="ARBA" id="ARBA00022989"/>
    </source>
</evidence>
<keyword evidence="13" id="KW-1208">Phospholipid metabolism</keyword>
<evidence type="ECO:0000256" key="5">
    <source>
        <dbReference type="ARBA" id="ARBA00017171"/>
    </source>
</evidence>
<feature type="transmembrane region" description="Helical" evidence="16">
    <location>
        <begin position="139"/>
        <end position="163"/>
    </location>
</feature>
<dbReference type="PANTHER" id="PTHR14269">
    <property type="entry name" value="CDP-DIACYLGLYCEROL--GLYCEROL-3-PHOSPHATE 3-PHOSPHATIDYLTRANSFERASE-RELATED"/>
    <property type="match status" value="1"/>
</dbReference>
<evidence type="ECO:0000256" key="11">
    <source>
        <dbReference type="ARBA" id="ARBA00023136"/>
    </source>
</evidence>
<reference evidence="17 18" key="1">
    <citation type="journal article" date="2000" name="Arch. Microbiol.">
        <title>Rhodobaca bogoriensis gen. nov. and sp. nov., an alkaliphilic purple nonsulfur bacterium from African Rift Valley soda lakes.</title>
        <authorList>
            <person name="Milford A.D."/>
            <person name="Achenbach L.A."/>
            <person name="Jung D.O."/>
            <person name="Madigan M.T."/>
        </authorList>
    </citation>
    <scope>NUCLEOTIDE SEQUENCE [LARGE SCALE GENOMIC DNA]</scope>
    <source>
        <strain evidence="17 18">2376</strain>
    </source>
</reference>
<keyword evidence="10" id="KW-0443">Lipid metabolism</keyword>
<evidence type="ECO:0000313" key="18">
    <source>
        <dbReference type="Proteomes" id="UP000529417"/>
    </source>
</evidence>
<proteinExistence type="inferred from homology"/>
<keyword evidence="11 16" id="KW-0472">Membrane</keyword>
<evidence type="ECO:0000256" key="8">
    <source>
        <dbReference type="ARBA" id="ARBA00022692"/>
    </source>
</evidence>
<evidence type="ECO:0000256" key="10">
    <source>
        <dbReference type="ARBA" id="ARBA00023098"/>
    </source>
</evidence>
<dbReference type="PROSITE" id="PS00379">
    <property type="entry name" value="CDP_ALCOHOL_P_TRANSF"/>
    <property type="match status" value="1"/>
</dbReference>
<feature type="transmembrane region" description="Helical" evidence="16">
    <location>
        <begin position="224"/>
        <end position="242"/>
    </location>
</feature>
<dbReference type="PANTHER" id="PTHR14269:SF61">
    <property type="entry name" value="CDP-DIACYLGLYCEROL--SERINE O-PHOSPHATIDYLTRANSFERASE"/>
    <property type="match status" value="1"/>
</dbReference>
<dbReference type="GO" id="GO:0016020">
    <property type="term" value="C:membrane"/>
    <property type="evidence" value="ECO:0007669"/>
    <property type="project" value="InterPro"/>
</dbReference>
<organism evidence="17 18">
    <name type="scientific">Rhabdonatronobacter sediminivivens</name>
    <dbReference type="NCBI Taxonomy" id="2743469"/>
    <lineage>
        <taxon>Bacteria</taxon>
        <taxon>Pseudomonadati</taxon>
        <taxon>Pseudomonadota</taxon>
        <taxon>Alphaproteobacteria</taxon>
        <taxon>Rhodobacterales</taxon>
        <taxon>Paracoccaceae</taxon>
        <taxon>Rhabdonatronobacter</taxon>
    </lineage>
</organism>
<keyword evidence="18" id="KW-1185">Reference proteome</keyword>
<comment type="subcellular location">
    <subcellularLocation>
        <location evidence="2">Endomembrane system</location>
        <topology evidence="2">Multi-pass membrane protein</topology>
    </subcellularLocation>
</comment>
<dbReference type="InterPro" id="IPR004533">
    <property type="entry name" value="CDP-diaglyc--ser_O-PTrfase"/>
</dbReference>
<dbReference type="GO" id="GO:0003882">
    <property type="term" value="F:CDP-diacylglycerol-serine O-phosphatidyltransferase activity"/>
    <property type="evidence" value="ECO:0007669"/>
    <property type="project" value="UniProtKB-EC"/>
</dbReference>
<dbReference type="EMBL" id="JACBXS010000007">
    <property type="protein sequence ID" value="NYS24302.1"/>
    <property type="molecule type" value="Genomic_DNA"/>
</dbReference>
<feature type="transmembrane region" description="Helical" evidence="16">
    <location>
        <begin position="107"/>
        <end position="127"/>
    </location>
</feature>
<protein>
    <recommendedName>
        <fullName evidence="5">CDP-diacylglycerol--serine O-phosphatidyltransferase</fullName>
        <ecNumber evidence="4">2.7.8.8</ecNumber>
    </recommendedName>
    <alternativeName>
        <fullName evidence="14">Phosphatidylserine synthase</fullName>
    </alternativeName>
</protein>
<evidence type="ECO:0000256" key="14">
    <source>
        <dbReference type="ARBA" id="ARBA00032361"/>
    </source>
</evidence>
<dbReference type="Gene3D" id="1.20.120.1760">
    <property type="match status" value="1"/>
</dbReference>
<name>A0A7Z0HYB9_9RHOB</name>
<evidence type="ECO:0000256" key="1">
    <source>
        <dbReference type="ARBA" id="ARBA00000287"/>
    </source>
</evidence>
<keyword evidence="9 16" id="KW-1133">Transmembrane helix</keyword>